<dbReference type="SUPFAM" id="SSF46894">
    <property type="entry name" value="C-terminal effector domain of the bipartite response regulators"/>
    <property type="match status" value="1"/>
</dbReference>
<evidence type="ECO:0000256" key="2">
    <source>
        <dbReference type="SAM" id="Phobius"/>
    </source>
</evidence>
<dbReference type="InterPro" id="IPR011123">
    <property type="entry name" value="Y_Y_Y"/>
</dbReference>
<dbReference type="EMBL" id="FOAB01000001">
    <property type="protein sequence ID" value="SEK26115.1"/>
    <property type="molecule type" value="Genomic_DNA"/>
</dbReference>
<proteinExistence type="predicted"/>
<protein>
    <submittedName>
        <fullName evidence="5">Y_Y_Y domain-containing protein</fullName>
    </submittedName>
</protein>
<keyword evidence="6" id="KW-1185">Reference proteome</keyword>
<organism evidence="5 6">
    <name type="scientific">Aquimarina amphilecti</name>
    <dbReference type="NCBI Taxonomy" id="1038014"/>
    <lineage>
        <taxon>Bacteria</taxon>
        <taxon>Pseudomonadati</taxon>
        <taxon>Bacteroidota</taxon>
        <taxon>Flavobacteriia</taxon>
        <taxon>Flavobacteriales</taxon>
        <taxon>Flavobacteriaceae</taxon>
        <taxon>Aquimarina</taxon>
    </lineage>
</organism>
<keyword evidence="1" id="KW-0175">Coiled coil</keyword>
<dbReference type="RefSeq" id="WP_244542955.1">
    <property type="nucleotide sequence ID" value="NZ_FOAB01000001.1"/>
</dbReference>
<evidence type="ECO:0000313" key="6">
    <source>
        <dbReference type="Proteomes" id="UP000198521"/>
    </source>
</evidence>
<feature type="coiled-coil region" evidence="1">
    <location>
        <begin position="770"/>
        <end position="832"/>
    </location>
</feature>
<dbReference type="SUPFAM" id="SSF63829">
    <property type="entry name" value="Calcium-dependent phosphotriesterase"/>
    <property type="match status" value="1"/>
</dbReference>
<gene>
    <name evidence="5" type="ORF">SAMN04487910_0105</name>
</gene>
<evidence type="ECO:0000256" key="3">
    <source>
        <dbReference type="SAM" id="SignalP"/>
    </source>
</evidence>
<dbReference type="Gene3D" id="2.60.40.10">
    <property type="entry name" value="Immunoglobulins"/>
    <property type="match status" value="1"/>
</dbReference>
<dbReference type="Pfam" id="PF07495">
    <property type="entry name" value="Y_Y_Y"/>
    <property type="match status" value="1"/>
</dbReference>
<sequence length="935" mass="108947">MKYIKKTFLFLFLFFSAIIVAQELPPIEVYSPDAYGGETQNWSISQADNKYIYVANNKGLLEFNGANWELYPTPNETVMRSVKVVGQRIYTGFYMNFGYWKKNNFGKLEYTSLSSVIKDKLIEDEQFWHIVNQGDWVLFQSLNRIYLYNITTEEISIIESKLTLTNIFNVNGTIYYQDLNNGVYKIEKGLPILVIDVPEVINDKIVNIWKSNNKILVLTTSKGFFELSNGEVSKWNTESDALLNEATVYSSITLRDGSIVLGTISNGFIYLSDKGEIIYRINQNQGLNNNTVLSSFEDIDGNIWLALDNGINCLNLKSPIQSFNDDKGTIGTVYATIVFNDFLYLGTNQGLFYKKLDKDEQFKFVEGTNGQVWNLFSYDNTLFCGHDSGTFQINQDSSQLICSIGGTWIFRVVPGHPDWLLQGHYGGLSILEKENGTWGLRQKIEGFDYSARFLEIYEDKLWINHEYKGLFSLTLDDDFSKVLEIVKDTIISKGKNSSIARYKNNIFYAHQRGVFSYNKEKKKFEENNLISQTFDVEKKGIGKLVKDNRGGLWNFAEDELDYIFQSQFSDNLDIIKVPIPYILRKEMIGFENILHVEEDKYLLGTTYGYMILDLSRVHSREYNIILEKVSAKQKSTTFEEIDFLDTSPVFESNLNTVSFEYAIPEYDKYLISKFQYKLDGFYEDWSSWTTKTNIIFENLPFGDYTFKVRAKIGNDLSDNVLRYKFTIDRPWYFSFLAIVIYSVLFLILLLIMHRTYKRYYSKQREKLVEENKKQLELKELESEREIMKLNNEKLTQDIDSKNRELASSTMNIIKKNEILNTIKKELQKSESEPSGLKNVERIIDRNLNNKDDWNHFVEAFNSVDKDFLKKLKAKHDNLTPHDLRFCTYLRLNLSSKEIAPLLNISVRSVEIKRYRLRKKLELEHSDSLVNYILEI</sequence>
<dbReference type="Gene3D" id="2.130.10.10">
    <property type="entry name" value="YVTN repeat-like/Quinoprotein amine dehydrogenase"/>
    <property type="match status" value="1"/>
</dbReference>
<dbReference type="InterPro" id="IPR036388">
    <property type="entry name" value="WH-like_DNA-bd_sf"/>
</dbReference>
<dbReference type="InterPro" id="IPR013783">
    <property type="entry name" value="Ig-like_fold"/>
</dbReference>
<name>A0A1H7FRX6_AQUAM</name>
<dbReference type="Gene3D" id="1.10.10.10">
    <property type="entry name" value="Winged helix-like DNA-binding domain superfamily/Winged helix DNA-binding domain"/>
    <property type="match status" value="1"/>
</dbReference>
<feature type="signal peptide" evidence="3">
    <location>
        <begin position="1"/>
        <end position="21"/>
    </location>
</feature>
<evidence type="ECO:0000256" key="1">
    <source>
        <dbReference type="SAM" id="Coils"/>
    </source>
</evidence>
<dbReference type="InterPro" id="IPR016032">
    <property type="entry name" value="Sig_transdc_resp-reg_C-effctor"/>
</dbReference>
<dbReference type="InterPro" id="IPR015943">
    <property type="entry name" value="WD40/YVTN_repeat-like_dom_sf"/>
</dbReference>
<keyword evidence="2" id="KW-0812">Transmembrane</keyword>
<dbReference type="Proteomes" id="UP000198521">
    <property type="component" value="Unassembled WGS sequence"/>
</dbReference>
<keyword evidence="2" id="KW-0472">Membrane</keyword>
<dbReference type="GO" id="GO:0006355">
    <property type="term" value="P:regulation of DNA-templated transcription"/>
    <property type="evidence" value="ECO:0007669"/>
    <property type="project" value="InterPro"/>
</dbReference>
<dbReference type="GO" id="GO:0003677">
    <property type="term" value="F:DNA binding"/>
    <property type="evidence" value="ECO:0007669"/>
    <property type="project" value="InterPro"/>
</dbReference>
<evidence type="ECO:0000313" key="5">
    <source>
        <dbReference type="EMBL" id="SEK26115.1"/>
    </source>
</evidence>
<feature type="chain" id="PRO_5011731703" evidence="3">
    <location>
        <begin position="22"/>
        <end position="935"/>
    </location>
</feature>
<keyword evidence="3" id="KW-0732">Signal</keyword>
<dbReference type="AlphaFoldDB" id="A0A1H7FRX6"/>
<reference evidence="5 6" key="1">
    <citation type="submission" date="2016-10" db="EMBL/GenBank/DDBJ databases">
        <authorList>
            <person name="de Groot N.N."/>
        </authorList>
    </citation>
    <scope>NUCLEOTIDE SEQUENCE [LARGE SCALE GENOMIC DNA]</scope>
    <source>
        <strain evidence="5 6">DSM 25232</strain>
    </source>
</reference>
<keyword evidence="2" id="KW-1133">Transmembrane helix</keyword>
<feature type="transmembrane region" description="Helical" evidence="2">
    <location>
        <begin position="731"/>
        <end position="752"/>
    </location>
</feature>
<evidence type="ECO:0000259" key="4">
    <source>
        <dbReference type="Pfam" id="PF07495"/>
    </source>
</evidence>
<dbReference type="STRING" id="1038014.SAMN04487910_0105"/>
<accession>A0A1H7FRX6</accession>
<feature type="domain" description="Two component regulator three Y" evidence="4">
    <location>
        <begin position="673"/>
        <end position="712"/>
    </location>
</feature>